<gene>
    <name evidence="10" type="primary">PmlGA01_030006500</name>
    <name evidence="10" type="ORF">PMLGA01_030006500</name>
</gene>
<reference evidence="10 11" key="1">
    <citation type="submission" date="2016-06" db="EMBL/GenBank/DDBJ databases">
        <authorList>
            <consortium name="Pathogen Informatics"/>
        </authorList>
    </citation>
    <scope>NUCLEOTIDE SEQUENCE [LARGE SCALE GENOMIC DNA]</scope>
    <source>
        <strain evidence="10">PmlGA01</strain>
    </source>
</reference>
<evidence type="ECO:0000256" key="4">
    <source>
        <dbReference type="ARBA" id="ARBA00022729"/>
    </source>
</evidence>
<dbReference type="EMBL" id="LT594491">
    <property type="protein sequence ID" value="SBT70334.1"/>
    <property type="molecule type" value="Genomic_DNA"/>
</dbReference>
<protein>
    <submittedName>
        <fullName evidence="10">6-cysteine protein, putative</fullName>
    </submittedName>
</protein>
<evidence type="ECO:0000313" key="10">
    <source>
        <dbReference type="EMBL" id="SBT70334.1"/>
    </source>
</evidence>
<dbReference type="GO" id="GO:0009986">
    <property type="term" value="C:cell surface"/>
    <property type="evidence" value="ECO:0007669"/>
    <property type="project" value="UniProtKB-SubCell"/>
</dbReference>
<keyword evidence="5" id="KW-0472">Membrane</keyword>
<comment type="subcellular location">
    <subcellularLocation>
        <location evidence="1">Cell membrane</location>
    </subcellularLocation>
    <subcellularLocation>
        <location evidence="2">Cell surface</location>
    </subcellularLocation>
</comment>
<evidence type="ECO:0000256" key="1">
    <source>
        <dbReference type="ARBA" id="ARBA00004236"/>
    </source>
</evidence>
<dbReference type="VEuPathDB" id="PlasmoDB:PmUG01_03014600"/>
<accession>A0A1C3KA30</accession>
<evidence type="ECO:0000256" key="3">
    <source>
        <dbReference type="ARBA" id="ARBA00022475"/>
    </source>
</evidence>
<evidence type="ECO:0000259" key="9">
    <source>
        <dbReference type="PROSITE" id="PS51701"/>
    </source>
</evidence>
<dbReference type="InterPro" id="IPR038160">
    <property type="entry name" value="6_CYS_dom_sf"/>
</dbReference>
<evidence type="ECO:0000256" key="6">
    <source>
        <dbReference type="ARBA" id="ARBA00023157"/>
    </source>
</evidence>
<name>A0A1C3KA30_PLAMA</name>
<evidence type="ECO:0000256" key="7">
    <source>
        <dbReference type="ARBA" id="ARBA00023180"/>
    </source>
</evidence>
<keyword evidence="4 8" id="KW-0732">Signal</keyword>
<feature type="signal peptide" evidence="8">
    <location>
        <begin position="1"/>
        <end position="24"/>
    </location>
</feature>
<dbReference type="Pfam" id="PF07422">
    <property type="entry name" value="s48_45"/>
    <property type="match status" value="1"/>
</dbReference>
<dbReference type="GO" id="GO:0005886">
    <property type="term" value="C:plasma membrane"/>
    <property type="evidence" value="ECO:0007669"/>
    <property type="project" value="UniProtKB-SubCell"/>
</dbReference>
<feature type="chain" id="PRO_5008677586" evidence="8">
    <location>
        <begin position="25"/>
        <end position="359"/>
    </location>
</feature>
<evidence type="ECO:0000256" key="2">
    <source>
        <dbReference type="ARBA" id="ARBA00004241"/>
    </source>
</evidence>
<dbReference type="Gene3D" id="2.60.40.2860">
    <property type="match status" value="2"/>
</dbReference>
<feature type="domain" description="6-Cys" evidence="9">
    <location>
        <begin position="20"/>
        <end position="157"/>
    </location>
</feature>
<sequence length="359" mass="40800">MNFTLVSITSLLVIILHLVKNVFCLYERNGIPLCYSEFYEDKECLVGIGFGKVVNLYCPTDTLDNENNGVARFDNLDINNLNKCFNQMKKGANNEDRNDLKSIQTLVPDILINKSNKGSTYNMYIPHTIQETFIASCYCIDRGRQKAHKMNIQFSKNSKNQVKGCNFYFSENERKKYNSNSLEKNVNLKYENNCDINGEAEDIISFKCTAIDQNNNVIVLPSLCFHTVLTDNNEETQIEGLVNGVKVIPEPFFYHNDIITKNFLSYIFLPFRIQDNTKVKCVCTIADQVSANVYAGTLSLSLIKNFNLYPINSANNETTNEKNLTDHKNNQAQKGSSKIGQYSSFLFFILVLASICLSL</sequence>
<dbReference type="Proteomes" id="UP000219799">
    <property type="component" value="Chromosome 3"/>
</dbReference>
<keyword evidence="6" id="KW-1015">Disulfide bond</keyword>
<keyword evidence="7" id="KW-0325">Glycoprotein</keyword>
<evidence type="ECO:0000256" key="8">
    <source>
        <dbReference type="SAM" id="SignalP"/>
    </source>
</evidence>
<evidence type="ECO:0000256" key="5">
    <source>
        <dbReference type="ARBA" id="ARBA00023136"/>
    </source>
</evidence>
<keyword evidence="3" id="KW-1003">Cell membrane</keyword>
<proteinExistence type="predicted"/>
<dbReference type="PROSITE" id="PS51701">
    <property type="entry name" value="6_CYS"/>
    <property type="match status" value="2"/>
</dbReference>
<feature type="domain" description="6-Cys" evidence="9">
    <location>
        <begin position="161"/>
        <end position="305"/>
    </location>
</feature>
<organism evidence="10 11">
    <name type="scientific">Plasmodium malariae</name>
    <dbReference type="NCBI Taxonomy" id="5858"/>
    <lineage>
        <taxon>Eukaryota</taxon>
        <taxon>Sar</taxon>
        <taxon>Alveolata</taxon>
        <taxon>Apicomplexa</taxon>
        <taxon>Aconoidasida</taxon>
        <taxon>Haemosporida</taxon>
        <taxon>Plasmodiidae</taxon>
        <taxon>Plasmodium</taxon>
        <taxon>Plasmodium (Plasmodium)</taxon>
    </lineage>
</organism>
<dbReference type="AlphaFoldDB" id="A0A1C3KA30"/>
<dbReference type="InterPro" id="IPR010884">
    <property type="entry name" value="6_CYS_dom"/>
</dbReference>
<evidence type="ECO:0000313" key="11">
    <source>
        <dbReference type="Proteomes" id="UP000219799"/>
    </source>
</evidence>
<dbReference type="SMART" id="SM00970">
    <property type="entry name" value="s48_45"/>
    <property type="match status" value="1"/>
</dbReference>